<feature type="transmembrane region" description="Helical" evidence="6">
    <location>
        <begin position="118"/>
        <end position="141"/>
    </location>
</feature>
<dbReference type="InterPro" id="IPR001851">
    <property type="entry name" value="ABC_transp_permease"/>
</dbReference>
<dbReference type="CDD" id="cd06579">
    <property type="entry name" value="TM_PBP1_transp_AraH_like"/>
    <property type="match status" value="1"/>
</dbReference>
<name>A0ABU0J514_9HYPH</name>
<gene>
    <name evidence="7" type="ORF">QO011_002368</name>
</gene>
<dbReference type="Pfam" id="PF02653">
    <property type="entry name" value="BPD_transp_2"/>
    <property type="match status" value="1"/>
</dbReference>
<evidence type="ECO:0000313" key="8">
    <source>
        <dbReference type="Proteomes" id="UP001242480"/>
    </source>
</evidence>
<keyword evidence="8" id="KW-1185">Reference proteome</keyword>
<evidence type="ECO:0000256" key="5">
    <source>
        <dbReference type="ARBA" id="ARBA00023136"/>
    </source>
</evidence>
<feature type="transmembrane region" description="Helical" evidence="6">
    <location>
        <begin position="161"/>
        <end position="184"/>
    </location>
</feature>
<proteinExistence type="predicted"/>
<feature type="transmembrane region" description="Helical" evidence="6">
    <location>
        <begin position="290"/>
        <end position="314"/>
    </location>
</feature>
<feature type="transmembrane region" description="Helical" evidence="6">
    <location>
        <begin position="196"/>
        <end position="212"/>
    </location>
</feature>
<evidence type="ECO:0000256" key="4">
    <source>
        <dbReference type="ARBA" id="ARBA00022989"/>
    </source>
</evidence>
<dbReference type="EMBL" id="JAUSVX010000003">
    <property type="protein sequence ID" value="MDQ0469357.1"/>
    <property type="molecule type" value="Genomic_DNA"/>
</dbReference>
<accession>A0ABU0J514</accession>
<evidence type="ECO:0000256" key="1">
    <source>
        <dbReference type="ARBA" id="ARBA00004651"/>
    </source>
</evidence>
<keyword evidence="2" id="KW-1003">Cell membrane</keyword>
<feature type="transmembrane region" description="Helical" evidence="6">
    <location>
        <begin position="38"/>
        <end position="56"/>
    </location>
</feature>
<dbReference type="PANTHER" id="PTHR32196">
    <property type="entry name" value="ABC TRANSPORTER PERMEASE PROTEIN YPHD-RELATED-RELATED"/>
    <property type="match status" value="1"/>
</dbReference>
<comment type="subcellular location">
    <subcellularLocation>
        <location evidence="1">Cell membrane</location>
        <topology evidence="1">Multi-pass membrane protein</topology>
    </subcellularLocation>
</comment>
<feature type="transmembrane region" description="Helical" evidence="6">
    <location>
        <begin position="92"/>
        <end position="111"/>
    </location>
</feature>
<feature type="transmembrane region" description="Helical" evidence="6">
    <location>
        <begin position="218"/>
        <end position="239"/>
    </location>
</feature>
<feature type="transmembrane region" description="Helical" evidence="6">
    <location>
        <begin position="9"/>
        <end position="26"/>
    </location>
</feature>
<keyword evidence="5 6" id="KW-0472">Membrane</keyword>
<keyword evidence="3 6" id="KW-0812">Transmembrane</keyword>
<sequence>MRRVLFSDYLVLCLTLLYVAAIWPFVPEILNPSNLTDIFLQVLPLFIAAIGLMLVLMVAQIDLSATSIMATASVVGASIMTSQDGYLAGSAWAPLAAVAAFLAVGLAIGALNGACTALFGMPSFLVTLTTMMFFSGAAIWYTAGHTSSGSSIGALPPAFLALGYGGVLGIPYAAIATAAIAVGVHLMLSRSLFGRWLFAVGLNPQAAAISGVPVRRVVIATFVLSGLLSAVAAIVYTGRLEAGTPILGQRILLDVIGAAVIGGVSLFGGSGKVSGVFFGVLFLSVVDNGLQLLGLSLSAVYAIKGGVILFAAVTDAVRHRVAARGG</sequence>
<evidence type="ECO:0000256" key="3">
    <source>
        <dbReference type="ARBA" id="ARBA00022692"/>
    </source>
</evidence>
<dbReference type="RefSeq" id="WP_307271981.1">
    <property type="nucleotide sequence ID" value="NZ_JAUSVX010000003.1"/>
</dbReference>
<evidence type="ECO:0000313" key="7">
    <source>
        <dbReference type="EMBL" id="MDQ0469357.1"/>
    </source>
</evidence>
<comment type="caution">
    <text evidence="7">The sequence shown here is derived from an EMBL/GenBank/DDBJ whole genome shotgun (WGS) entry which is preliminary data.</text>
</comment>
<feature type="transmembrane region" description="Helical" evidence="6">
    <location>
        <begin position="63"/>
        <end position="80"/>
    </location>
</feature>
<keyword evidence="4 6" id="KW-1133">Transmembrane helix</keyword>
<evidence type="ECO:0000256" key="6">
    <source>
        <dbReference type="SAM" id="Phobius"/>
    </source>
</evidence>
<reference evidence="7 8" key="1">
    <citation type="submission" date="2023-07" db="EMBL/GenBank/DDBJ databases">
        <title>Genomic Encyclopedia of Type Strains, Phase IV (KMG-IV): sequencing the most valuable type-strain genomes for metagenomic binning, comparative biology and taxonomic classification.</title>
        <authorList>
            <person name="Goeker M."/>
        </authorList>
    </citation>
    <scope>NUCLEOTIDE SEQUENCE [LARGE SCALE GENOMIC DNA]</scope>
    <source>
        <strain evidence="7 8">DSM 19619</strain>
    </source>
</reference>
<evidence type="ECO:0000256" key="2">
    <source>
        <dbReference type="ARBA" id="ARBA00022475"/>
    </source>
</evidence>
<organism evidence="7 8">
    <name type="scientific">Labrys wisconsinensis</name>
    <dbReference type="NCBI Taxonomy" id="425677"/>
    <lineage>
        <taxon>Bacteria</taxon>
        <taxon>Pseudomonadati</taxon>
        <taxon>Pseudomonadota</taxon>
        <taxon>Alphaproteobacteria</taxon>
        <taxon>Hyphomicrobiales</taxon>
        <taxon>Xanthobacteraceae</taxon>
        <taxon>Labrys</taxon>
    </lineage>
</organism>
<protein>
    <submittedName>
        <fullName evidence="7">Ribose/xylose/arabinose/galactoside ABC-type transport system permease subunit</fullName>
    </submittedName>
</protein>
<dbReference type="Proteomes" id="UP001242480">
    <property type="component" value="Unassembled WGS sequence"/>
</dbReference>